<evidence type="ECO:0000313" key="2">
    <source>
        <dbReference type="Proteomes" id="UP000178432"/>
    </source>
</evidence>
<proteinExistence type="predicted"/>
<accession>A0A1G1Y6A2</accession>
<reference evidence="1 2" key="1">
    <citation type="journal article" date="2016" name="Nat. Commun.">
        <title>Thousands of microbial genomes shed light on interconnected biogeochemical processes in an aquifer system.</title>
        <authorList>
            <person name="Anantharaman K."/>
            <person name="Brown C.T."/>
            <person name="Hug L.A."/>
            <person name="Sharon I."/>
            <person name="Castelle C.J."/>
            <person name="Probst A.J."/>
            <person name="Thomas B.C."/>
            <person name="Singh A."/>
            <person name="Wilkins M.J."/>
            <person name="Karaoz U."/>
            <person name="Brodie E.L."/>
            <person name="Williams K.H."/>
            <person name="Hubbard S.S."/>
            <person name="Banfield J.F."/>
        </authorList>
    </citation>
    <scope>NUCLEOTIDE SEQUENCE [LARGE SCALE GENOMIC DNA]</scope>
</reference>
<protein>
    <submittedName>
        <fullName evidence="1">Uncharacterized protein</fullName>
    </submittedName>
</protein>
<gene>
    <name evidence="1" type="ORF">A2663_04975</name>
</gene>
<sequence length="61" mass="7049">MPLWRQACNPKGQKQLISRPSVVICFKRQFSWHGWLKISQNIGQSSGVLEFKQPYLAAFTI</sequence>
<name>A0A1G1Y6A2_9BACT</name>
<organism evidence="1 2">
    <name type="scientific">Candidatus Buchananbacteria bacterium RIFCSPHIGHO2_01_FULL_46_12</name>
    <dbReference type="NCBI Taxonomy" id="1797536"/>
    <lineage>
        <taxon>Bacteria</taxon>
        <taxon>Candidatus Buchananiibacteriota</taxon>
    </lineage>
</organism>
<dbReference type="EMBL" id="MHIF01000047">
    <property type="protein sequence ID" value="OGY47087.1"/>
    <property type="molecule type" value="Genomic_DNA"/>
</dbReference>
<dbReference type="AlphaFoldDB" id="A0A1G1Y6A2"/>
<dbReference type="Proteomes" id="UP000178432">
    <property type="component" value="Unassembled WGS sequence"/>
</dbReference>
<comment type="caution">
    <text evidence="1">The sequence shown here is derived from an EMBL/GenBank/DDBJ whole genome shotgun (WGS) entry which is preliminary data.</text>
</comment>
<evidence type="ECO:0000313" key="1">
    <source>
        <dbReference type="EMBL" id="OGY47087.1"/>
    </source>
</evidence>